<feature type="compositionally biased region" description="Basic and acidic residues" evidence="1">
    <location>
        <begin position="21"/>
        <end position="34"/>
    </location>
</feature>
<evidence type="ECO:0000313" key="3">
    <source>
        <dbReference type="Proteomes" id="UP000551709"/>
    </source>
</evidence>
<proteinExistence type="predicted"/>
<protein>
    <submittedName>
        <fullName evidence="2">ParB N-terminal domain-containing protein</fullName>
    </submittedName>
</protein>
<evidence type="ECO:0000256" key="1">
    <source>
        <dbReference type="SAM" id="MobiDB-lite"/>
    </source>
</evidence>
<dbReference type="EMBL" id="CP096255">
    <property type="protein sequence ID" value="UPT87921.1"/>
    <property type="molecule type" value="Genomic_DNA"/>
</dbReference>
<dbReference type="AlphaFoldDB" id="A0A8T5V0C2"/>
<name>A0A8T5V0C2_9BRAD</name>
<dbReference type="InterPro" id="IPR036086">
    <property type="entry name" value="ParB/Sulfiredoxin_sf"/>
</dbReference>
<feature type="region of interest" description="Disordered" evidence="1">
    <location>
        <begin position="1"/>
        <end position="56"/>
    </location>
</feature>
<dbReference type="RefSeq" id="WP_166062164.1">
    <property type="nucleotide sequence ID" value="NZ_CP096255.1"/>
</dbReference>
<evidence type="ECO:0000313" key="2">
    <source>
        <dbReference type="EMBL" id="UPT87921.1"/>
    </source>
</evidence>
<gene>
    <name evidence="2" type="ORF">HAP41_0000001820</name>
</gene>
<accession>A0A8T5V0C2</accession>
<reference evidence="2" key="2">
    <citation type="submission" date="2022-04" db="EMBL/GenBank/DDBJ databases">
        <authorList>
            <person name="Bromfield E.S.P."/>
            <person name="Cloutier S."/>
        </authorList>
    </citation>
    <scope>NUCLEOTIDE SEQUENCE</scope>
    <source>
        <strain evidence="2">1S5</strain>
    </source>
</reference>
<dbReference type="SUPFAM" id="SSF110849">
    <property type="entry name" value="ParB/Sulfiredoxin"/>
    <property type="match status" value="1"/>
</dbReference>
<dbReference type="Proteomes" id="UP000551709">
    <property type="component" value="Chromosome"/>
</dbReference>
<sequence length="309" mass="35092">MAKSKKKTERSPRVTWGNVVKPKDSGKTAEELRAESSAAGHQGTQGPQRRSVPRSSLHLAESAFQWRGGARADKREREEHIRTLATALKNQETPLERLTVWPVADRLYVLDGHHRLAAYDTVKWTKPIPVEVFEGDLDEARLRALAGNIKDKLRMTSRQKSEVAWRITKENIGKLGAEGVADATTISRRQAFVMKRVWRELNGRTDLTETQKEKLPTITWQQARDPATWGTAEAWDADEWIDQKATELAELLRTKKVEAALTRDVEITATALYLIDGRLPERLIEQWAGDHRELIIGLAKTFTEPDEDF</sequence>
<reference evidence="2" key="1">
    <citation type="journal article" date="2017" name="Syst. Appl. Microbiol.">
        <title>Soybeans inoculated with root zone soils of Canadian native legumes harbour diverse and novel Bradyrhizobium spp. that possess agricultural potential.</title>
        <authorList>
            <person name="Bromfield E.S.P."/>
            <person name="Cloutier S."/>
            <person name="Tambong J.T."/>
            <person name="Tran Thi T.V."/>
        </authorList>
    </citation>
    <scope>NUCLEOTIDE SEQUENCE</scope>
    <source>
        <strain evidence="2">1S5</strain>
    </source>
</reference>
<organism evidence="2 3">
    <name type="scientific">Bradyrhizobium barranii subsp. apii</name>
    <dbReference type="NCBI Taxonomy" id="2819348"/>
    <lineage>
        <taxon>Bacteria</taxon>
        <taxon>Pseudomonadati</taxon>
        <taxon>Pseudomonadota</taxon>
        <taxon>Alphaproteobacteria</taxon>
        <taxon>Hyphomicrobiales</taxon>
        <taxon>Nitrobacteraceae</taxon>
        <taxon>Bradyrhizobium</taxon>
        <taxon>Bradyrhizobium barranii</taxon>
    </lineage>
</organism>